<evidence type="ECO:0000256" key="2">
    <source>
        <dbReference type="ARBA" id="ARBA00022692"/>
    </source>
</evidence>
<feature type="transmembrane region" description="Helical" evidence="6">
    <location>
        <begin position="248"/>
        <end position="274"/>
    </location>
</feature>
<proteinExistence type="predicted"/>
<dbReference type="PANTHER" id="PTHR13439:SF4">
    <property type="entry name" value="TLC DOMAIN-CONTAINING PROTEIN"/>
    <property type="match status" value="1"/>
</dbReference>
<organism evidence="8 9">
    <name type="scientific">Dermatophagoides pteronyssinus</name>
    <name type="common">European house dust mite</name>
    <dbReference type="NCBI Taxonomy" id="6956"/>
    <lineage>
        <taxon>Eukaryota</taxon>
        <taxon>Metazoa</taxon>
        <taxon>Ecdysozoa</taxon>
        <taxon>Arthropoda</taxon>
        <taxon>Chelicerata</taxon>
        <taxon>Arachnida</taxon>
        <taxon>Acari</taxon>
        <taxon>Acariformes</taxon>
        <taxon>Sarcoptiformes</taxon>
        <taxon>Astigmata</taxon>
        <taxon>Psoroptidia</taxon>
        <taxon>Analgoidea</taxon>
        <taxon>Pyroglyphidae</taxon>
        <taxon>Dermatophagoidinae</taxon>
        <taxon>Dermatophagoides</taxon>
    </lineage>
</organism>
<dbReference type="Proteomes" id="UP000515146">
    <property type="component" value="Unplaced"/>
</dbReference>
<dbReference type="RefSeq" id="XP_027197440.1">
    <property type="nucleotide sequence ID" value="XM_027341639.1"/>
</dbReference>
<feature type="transmembrane region" description="Helical" evidence="6">
    <location>
        <begin position="16"/>
        <end position="42"/>
    </location>
</feature>
<feature type="transmembrane region" description="Helical" evidence="6">
    <location>
        <begin position="145"/>
        <end position="163"/>
    </location>
</feature>
<feature type="transmembrane region" description="Helical" evidence="6">
    <location>
        <begin position="73"/>
        <end position="92"/>
    </location>
</feature>
<dbReference type="PROSITE" id="PS50922">
    <property type="entry name" value="TLC"/>
    <property type="match status" value="1"/>
</dbReference>
<evidence type="ECO:0000256" key="5">
    <source>
        <dbReference type="PROSITE-ProRule" id="PRU00205"/>
    </source>
</evidence>
<evidence type="ECO:0000256" key="1">
    <source>
        <dbReference type="ARBA" id="ARBA00004141"/>
    </source>
</evidence>
<dbReference type="KEGG" id="dpte:113791807"/>
<keyword evidence="8" id="KW-1185">Reference proteome</keyword>
<dbReference type="SMART" id="SM00724">
    <property type="entry name" value="TLC"/>
    <property type="match status" value="1"/>
</dbReference>
<dbReference type="PANTHER" id="PTHR13439">
    <property type="entry name" value="CT120 PROTEIN"/>
    <property type="match status" value="1"/>
</dbReference>
<reference evidence="9" key="1">
    <citation type="submission" date="2025-08" db="UniProtKB">
        <authorList>
            <consortium name="RefSeq"/>
        </authorList>
    </citation>
    <scope>IDENTIFICATION</scope>
    <source>
        <strain evidence="9">Airmid</strain>
    </source>
</reference>
<feature type="transmembrane region" description="Helical" evidence="6">
    <location>
        <begin position="214"/>
        <end position="236"/>
    </location>
</feature>
<evidence type="ECO:0000313" key="8">
    <source>
        <dbReference type="Proteomes" id="UP000515146"/>
    </source>
</evidence>
<sequence length="317" mass="37381">MMMANTLIIGQESSQILITIGLSFTLFNLLNNFFGQIDWWFLGESIRKKKINFRDFSRKKPTEIYDRWKWRNIIVSLIHSTISGLLIFYLTYDCFISPNDDIQLTNDHYYAKLQRLSICFSIGYFIYDTMLSLSKLGKYPDRIEIIIHHVITIIPLTVVIIPNYSETKTNPFQRFLPFCLFGLIIELSNIFIHIRSIGKISQFWSQYPNILNRLNSICAIVSIVLFRFYPLLKIWIDIYRNYYLKSEYIVTIWGIIAISLIMLAFMFISIVILWRIIQEDFLSLSNISDDCQSSTIQTEKSDTHPLTNNLKQIKKQQ</sequence>
<comment type="subcellular location">
    <subcellularLocation>
        <location evidence="1">Membrane</location>
        <topology evidence="1">Multi-pass membrane protein</topology>
    </subcellularLocation>
</comment>
<name>A0A6P6XW30_DERPT</name>
<feature type="domain" description="TLC" evidence="7">
    <location>
        <begin position="65"/>
        <end position="277"/>
    </location>
</feature>
<dbReference type="AlphaFoldDB" id="A0A6P6XW30"/>
<dbReference type="GO" id="GO:0055091">
    <property type="term" value="P:phospholipid homeostasis"/>
    <property type="evidence" value="ECO:0007669"/>
    <property type="project" value="TreeGrafter"/>
</dbReference>
<keyword evidence="3 6" id="KW-1133">Transmembrane helix</keyword>
<dbReference type="InParanoid" id="A0A6P6XW30"/>
<protein>
    <submittedName>
        <fullName evidence="9">TLC domain-containing protein 2-like</fullName>
    </submittedName>
</protein>
<dbReference type="InterPro" id="IPR050846">
    <property type="entry name" value="TLCD"/>
</dbReference>
<evidence type="ECO:0000256" key="3">
    <source>
        <dbReference type="ARBA" id="ARBA00022989"/>
    </source>
</evidence>
<dbReference type="GO" id="GO:0005886">
    <property type="term" value="C:plasma membrane"/>
    <property type="evidence" value="ECO:0007669"/>
    <property type="project" value="TreeGrafter"/>
</dbReference>
<feature type="transmembrane region" description="Helical" evidence="6">
    <location>
        <begin position="112"/>
        <end position="133"/>
    </location>
</feature>
<gene>
    <name evidence="9" type="primary">LOC113791807</name>
</gene>
<accession>A0A6P6XW30</accession>
<dbReference type="GO" id="GO:0007009">
    <property type="term" value="P:plasma membrane organization"/>
    <property type="evidence" value="ECO:0007669"/>
    <property type="project" value="TreeGrafter"/>
</dbReference>
<evidence type="ECO:0000256" key="4">
    <source>
        <dbReference type="ARBA" id="ARBA00023136"/>
    </source>
</evidence>
<dbReference type="Pfam" id="PF03798">
    <property type="entry name" value="TRAM_LAG1_CLN8"/>
    <property type="match status" value="1"/>
</dbReference>
<dbReference type="InterPro" id="IPR006634">
    <property type="entry name" value="TLC-dom"/>
</dbReference>
<dbReference type="GO" id="GO:0071709">
    <property type="term" value="P:membrane assembly"/>
    <property type="evidence" value="ECO:0007669"/>
    <property type="project" value="TreeGrafter"/>
</dbReference>
<dbReference type="GeneID" id="113791807"/>
<dbReference type="GO" id="GO:0097035">
    <property type="term" value="P:regulation of membrane lipid distribution"/>
    <property type="evidence" value="ECO:0007669"/>
    <property type="project" value="TreeGrafter"/>
</dbReference>
<feature type="transmembrane region" description="Helical" evidence="6">
    <location>
        <begin position="175"/>
        <end position="194"/>
    </location>
</feature>
<evidence type="ECO:0000256" key="6">
    <source>
        <dbReference type="SAM" id="Phobius"/>
    </source>
</evidence>
<keyword evidence="4 5" id="KW-0472">Membrane</keyword>
<evidence type="ECO:0000259" key="7">
    <source>
        <dbReference type="PROSITE" id="PS50922"/>
    </source>
</evidence>
<keyword evidence="2 5" id="KW-0812">Transmembrane</keyword>
<evidence type="ECO:0000313" key="9">
    <source>
        <dbReference type="RefSeq" id="XP_027197440.1"/>
    </source>
</evidence>
<dbReference type="OrthoDB" id="10266980at2759"/>